<evidence type="ECO:0000313" key="2">
    <source>
        <dbReference type="EMBL" id="SDQ74702.1"/>
    </source>
</evidence>
<dbReference type="InterPro" id="IPR001387">
    <property type="entry name" value="Cro/C1-type_HTH"/>
</dbReference>
<dbReference type="STRING" id="35622.SAMN04489764_1961"/>
<accession>A0A1H1DE09</accession>
<dbReference type="PROSITE" id="PS50943">
    <property type="entry name" value="HTH_CROC1"/>
    <property type="match status" value="1"/>
</dbReference>
<gene>
    <name evidence="2" type="ORF">SAMN04489764_1961</name>
</gene>
<dbReference type="Gene3D" id="1.10.260.40">
    <property type="entry name" value="lambda repressor-like DNA-binding domains"/>
    <property type="match status" value="1"/>
</dbReference>
<dbReference type="InterPro" id="IPR010982">
    <property type="entry name" value="Lambda_DNA-bd_dom_sf"/>
</dbReference>
<dbReference type="Pfam" id="PF19054">
    <property type="entry name" value="DUF5753"/>
    <property type="match status" value="1"/>
</dbReference>
<dbReference type="SMART" id="SM00530">
    <property type="entry name" value="HTH_XRE"/>
    <property type="match status" value="1"/>
</dbReference>
<evidence type="ECO:0000259" key="1">
    <source>
        <dbReference type="PROSITE" id="PS50943"/>
    </source>
</evidence>
<protein>
    <submittedName>
        <fullName evidence="2">Helix-turn-helix domain-containing protein</fullName>
    </submittedName>
</protein>
<dbReference type="GO" id="GO:0003677">
    <property type="term" value="F:DNA binding"/>
    <property type="evidence" value="ECO:0007669"/>
    <property type="project" value="InterPro"/>
</dbReference>
<dbReference type="SUPFAM" id="SSF47413">
    <property type="entry name" value="lambda repressor-like DNA-binding domains"/>
    <property type="match status" value="1"/>
</dbReference>
<name>A0A1H1DE09_9ACTN</name>
<dbReference type="CDD" id="cd00093">
    <property type="entry name" value="HTH_XRE"/>
    <property type="match status" value="1"/>
</dbReference>
<evidence type="ECO:0000313" key="3">
    <source>
        <dbReference type="Proteomes" id="UP000217103"/>
    </source>
</evidence>
<dbReference type="Pfam" id="PF13560">
    <property type="entry name" value="HTH_31"/>
    <property type="match status" value="1"/>
</dbReference>
<dbReference type="Proteomes" id="UP000217103">
    <property type="component" value="Unassembled WGS sequence"/>
</dbReference>
<dbReference type="EMBL" id="FNKK01000002">
    <property type="protein sequence ID" value="SDQ74702.1"/>
    <property type="molecule type" value="Genomic_DNA"/>
</dbReference>
<dbReference type="InterPro" id="IPR043917">
    <property type="entry name" value="DUF5753"/>
</dbReference>
<proteinExistence type="predicted"/>
<keyword evidence="3" id="KW-1185">Reference proteome</keyword>
<organism evidence="2 3">
    <name type="scientific">Thermostaphylospora chromogena</name>
    <dbReference type="NCBI Taxonomy" id="35622"/>
    <lineage>
        <taxon>Bacteria</taxon>
        <taxon>Bacillati</taxon>
        <taxon>Actinomycetota</taxon>
        <taxon>Actinomycetes</taxon>
        <taxon>Streptosporangiales</taxon>
        <taxon>Thermomonosporaceae</taxon>
        <taxon>Thermostaphylospora</taxon>
    </lineage>
</organism>
<dbReference type="AlphaFoldDB" id="A0A1H1DE09"/>
<reference evidence="2 3" key="1">
    <citation type="submission" date="2016-10" db="EMBL/GenBank/DDBJ databases">
        <authorList>
            <person name="de Groot N.N."/>
        </authorList>
    </citation>
    <scope>NUCLEOTIDE SEQUENCE [LARGE SCALE GENOMIC DNA]</scope>
    <source>
        <strain evidence="2 3">DSM 43794</strain>
    </source>
</reference>
<feature type="domain" description="HTH cro/C1-type" evidence="1">
    <location>
        <begin position="1"/>
        <end position="52"/>
    </location>
</feature>
<sequence>MRERADLTGDEVADRLKWSASKVSRIETAKTNPRRSDVEALVDLYGVGEDKRRELLDLHRDAMRKGWWEEYKDALPEQYTTLLGLEAEASFERNWEPQIVPGLFQTEEYAEEVIRATQMITRIPPGDVRTRIEARLARQRLLLQDRSLTIWVVMDESAMLRRFGGATVMRKQIERLVEVSRLPNVRLQVLPQEGFHPVNTGSFIHLQFPEFHEVVYLELLHSARWVEEPHEVYGYQLAFEQLQAQALGPEASRELMEKTIDHWK</sequence>